<reference evidence="3 4" key="1">
    <citation type="journal article" date="2018" name="Gigascience">
        <title>Genomes of trombidid mites reveal novel predicted allergens and laterally-transferred genes associated with secondary metabolism.</title>
        <authorList>
            <person name="Dong X."/>
            <person name="Chaisiri K."/>
            <person name="Xia D."/>
            <person name="Armstrong S.D."/>
            <person name="Fang Y."/>
            <person name="Donnelly M.J."/>
            <person name="Kadowaki T."/>
            <person name="McGarry J.W."/>
            <person name="Darby A.C."/>
            <person name="Makepeace B.L."/>
        </authorList>
    </citation>
    <scope>NUCLEOTIDE SEQUENCE [LARGE SCALE GENOMIC DNA]</scope>
    <source>
        <strain evidence="3">UoL-WK</strain>
    </source>
</reference>
<dbReference type="InterPro" id="IPR002861">
    <property type="entry name" value="Reeler_dom"/>
</dbReference>
<dbReference type="GO" id="GO:0016020">
    <property type="term" value="C:membrane"/>
    <property type="evidence" value="ECO:0007669"/>
    <property type="project" value="TreeGrafter"/>
</dbReference>
<dbReference type="AlphaFoldDB" id="A0A443QMK5"/>
<dbReference type="Gene3D" id="2.60.40.4060">
    <property type="entry name" value="Reeler domain"/>
    <property type="match status" value="1"/>
</dbReference>
<name>A0A443QMK5_9ACAR</name>
<dbReference type="PANTHER" id="PTHR45828">
    <property type="entry name" value="CYTOCHROME B561/FERRIC REDUCTASE TRANSMEMBRANE"/>
    <property type="match status" value="1"/>
</dbReference>
<dbReference type="STRING" id="1965070.A0A443QMK5"/>
<dbReference type="CDD" id="cd08544">
    <property type="entry name" value="Reeler"/>
    <property type="match status" value="1"/>
</dbReference>
<dbReference type="InterPro" id="IPR042307">
    <property type="entry name" value="Reeler_sf"/>
</dbReference>
<dbReference type="PANTHER" id="PTHR45828:SF33">
    <property type="entry name" value="DOMON DOMAIN-CONTAINING PROTEIN"/>
    <property type="match status" value="1"/>
</dbReference>
<feature type="domain" description="Reelin" evidence="2">
    <location>
        <begin position="18"/>
        <end position="149"/>
    </location>
</feature>
<keyword evidence="4" id="KW-1185">Reference proteome</keyword>
<keyword evidence="1" id="KW-0732">Signal</keyword>
<dbReference type="OrthoDB" id="6418377at2759"/>
<evidence type="ECO:0000313" key="3">
    <source>
        <dbReference type="EMBL" id="RWS04276.1"/>
    </source>
</evidence>
<dbReference type="InterPro" id="IPR051237">
    <property type="entry name" value="Ferric-chelate_Red/DefProt"/>
</dbReference>
<evidence type="ECO:0000256" key="1">
    <source>
        <dbReference type="SAM" id="SignalP"/>
    </source>
</evidence>
<protein>
    <recommendedName>
        <fullName evidence="2">Reelin domain-containing protein</fullName>
    </recommendedName>
</protein>
<comment type="caution">
    <text evidence="3">The sequence shown here is derived from an EMBL/GenBank/DDBJ whole genome shotgun (WGS) entry which is preliminary data.</text>
</comment>
<feature type="chain" id="PRO_5019347040" description="Reelin domain-containing protein" evidence="1">
    <location>
        <begin position="24"/>
        <end position="149"/>
    </location>
</feature>
<evidence type="ECO:0000313" key="4">
    <source>
        <dbReference type="Proteomes" id="UP000285301"/>
    </source>
</evidence>
<dbReference type="PROSITE" id="PS51019">
    <property type="entry name" value="REELIN"/>
    <property type="match status" value="1"/>
</dbReference>
<dbReference type="Proteomes" id="UP000285301">
    <property type="component" value="Unassembled WGS sequence"/>
</dbReference>
<accession>A0A443QMK5</accession>
<dbReference type="EMBL" id="NCKU01005681">
    <property type="protein sequence ID" value="RWS04276.1"/>
    <property type="molecule type" value="Genomic_DNA"/>
</dbReference>
<evidence type="ECO:0000259" key="2">
    <source>
        <dbReference type="PROSITE" id="PS51019"/>
    </source>
</evidence>
<gene>
    <name evidence="3" type="ORF">B4U79_14131</name>
</gene>
<organism evidence="3 4">
    <name type="scientific">Dinothrombium tinctorium</name>
    <dbReference type="NCBI Taxonomy" id="1965070"/>
    <lineage>
        <taxon>Eukaryota</taxon>
        <taxon>Metazoa</taxon>
        <taxon>Ecdysozoa</taxon>
        <taxon>Arthropoda</taxon>
        <taxon>Chelicerata</taxon>
        <taxon>Arachnida</taxon>
        <taxon>Acari</taxon>
        <taxon>Acariformes</taxon>
        <taxon>Trombidiformes</taxon>
        <taxon>Prostigmata</taxon>
        <taxon>Anystina</taxon>
        <taxon>Parasitengona</taxon>
        <taxon>Trombidioidea</taxon>
        <taxon>Trombidiidae</taxon>
        <taxon>Dinothrombium</taxon>
    </lineage>
</organism>
<dbReference type="Pfam" id="PF02014">
    <property type="entry name" value="Reeler"/>
    <property type="match status" value="1"/>
</dbReference>
<proteinExistence type="predicted"/>
<feature type="signal peptide" evidence="1">
    <location>
        <begin position="1"/>
        <end position="23"/>
    </location>
</feature>
<sequence length="149" mass="16473">MDRKLLIVFCTLCIIVSFTQVKGWPRGVPKEACNRLEPKHEKNRKQSSPAPFELKISKDRFSKSELVTVTISGKNTASNNQTAFKGFLVVARQPGSRTNIGLFKAPANGKLMNCSYEGDSVTHKDPTPKNSVTFQWTPPSNLTGSVSFL</sequence>